<feature type="compositionally biased region" description="Gly residues" evidence="1">
    <location>
        <begin position="24"/>
        <end position="34"/>
    </location>
</feature>
<feature type="region of interest" description="Disordered" evidence="1">
    <location>
        <begin position="22"/>
        <end position="48"/>
    </location>
</feature>
<proteinExistence type="predicted"/>
<sequence length="48" mass="5245">MDRRLYAGDHGGTRVVVTEREEGSVGGDCGGGGVREIREGEEDPRRDR</sequence>
<gene>
    <name evidence="2" type="ORF">AVDCRST_MAG12-1771</name>
</gene>
<name>A0A6J4RZ07_9ACTN</name>
<evidence type="ECO:0000313" key="2">
    <source>
        <dbReference type="EMBL" id="CAA9485386.1"/>
    </source>
</evidence>
<organism evidence="2">
    <name type="scientific">uncultured Rubrobacteraceae bacterium</name>
    <dbReference type="NCBI Taxonomy" id="349277"/>
    <lineage>
        <taxon>Bacteria</taxon>
        <taxon>Bacillati</taxon>
        <taxon>Actinomycetota</taxon>
        <taxon>Rubrobacteria</taxon>
        <taxon>Rubrobacterales</taxon>
        <taxon>Rubrobacteraceae</taxon>
        <taxon>environmental samples</taxon>
    </lineage>
</organism>
<accession>A0A6J4RZ07</accession>
<evidence type="ECO:0000256" key="1">
    <source>
        <dbReference type="SAM" id="MobiDB-lite"/>
    </source>
</evidence>
<dbReference type="AlphaFoldDB" id="A0A6J4RZ07"/>
<dbReference type="EMBL" id="CADCVK010000270">
    <property type="protein sequence ID" value="CAA9485386.1"/>
    <property type="molecule type" value="Genomic_DNA"/>
</dbReference>
<protein>
    <submittedName>
        <fullName evidence="2">Uncharacterized protein</fullName>
    </submittedName>
</protein>
<feature type="compositionally biased region" description="Basic and acidic residues" evidence="1">
    <location>
        <begin position="35"/>
        <end position="48"/>
    </location>
</feature>
<reference evidence="2" key="1">
    <citation type="submission" date="2020-02" db="EMBL/GenBank/DDBJ databases">
        <authorList>
            <person name="Meier V. D."/>
        </authorList>
    </citation>
    <scope>NUCLEOTIDE SEQUENCE</scope>
    <source>
        <strain evidence="2">AVDCRST_MAG12</strain>
    </source>
</reference>